<dbReference type="PANTHER" id="PTHR21057">
    <property type="entry name" value="PHOSPHO-2-DEHYDRO-3-DEOXYHEPTONATE ALDOLASE"/>
    <property type="match status" value="1"/>
</dbReference>
<dbReference type="GO" id="GO:0009103">
    <property type="term" value="P:lipopolysaccharide biosynthetic process"/>
    <property type="evidence" value="ECO:0007669"/>
    <property type="project" value="UniProtKB-UniPathway"/>
</dbReference>
<dbReference type="InterPro" id="IPR013785">
    <property type="entry name" value="Aldolase_TIM"/>
</dbReference>
<evidence type="ECO:0000256" key="4">
    <source>
        <dbReference type="ARBA" id="ARBA00010499"/>
    </source>
</evidence>
<evidence type="ECO:0000256" key="6">
    <source>
        <dbReference type="ARBA" id="ARBA00022490"/>
    </source>
</evidence>
<evidence type="ECO:0000256" key="3">
    <source>
        <dbReference type="ARBA" id="ARBA00004845"/>
    </source>
</evidence>
<comment type="caution">
    <text evidence="10">The sequence shown here is derived from an EMBL/GenBank/DDBJ whole genome shotgun (WGS) entry which is preliminary data.</text>
</comment>
<dbReference type="NCBIfam" id="NF003543">
    <property type="entry name" value="PRK05198.1"/>
    <property type="match status" value="1"/>
</dbReference>
<comment type="catalytic activity">
    <reaction evidence="8">
        <text>D-arabinose 5-phosphate + phosphoenolpyruvate + H2O = 3-deoxy-alpha-D-manno-2-octulosonate-8-phosphate + phosphate</text>
        <dbReference type="Rhea" id="RHEA:14053"/>
        <dbReference type="ChEBI" id="CHEBI:15377"/>
        <dbReference type="ChEBI" id="CHEBI:43474"/>
        <dbReference type="ChEBI" id="CHEBI:57693"/>
        <dbReference type="ChEBI" id="CHEBI:58702"/>
        <dbReference type="ChEBI" id="CHEBI:85985"/>
        <dbReference type="EC" id="2.5.1.55"/>
    </reaction>
</comment>
<keyword evidence="6" id="KW-0963">Cytoplasm</keyword>
<comment type="subcellular location">
    <subcellularLocation>
        <location evidence="1">Cytoplasm</location>
    </subcellularLocation>
</comment>
<evidence type="ECO:0000256" key="7">
    <source>
        <dbReference type="ARBA" id="ARBA00022679"/>
    </source>
</evidence>
<evidence type="ECO:0000259" key="9">
    <source>
        <dbReference type="Pfam" id="PF00793"/>
    </source>
</evidence>
<dbReference type="UniPathway" id="UPA00357">
    <property type="reaction ID" value="UER00474"/>
</dbReference>
<proteinExistence type="inferred from homology"/>
<evidence type="ECO:0000256" key="2">
    <source>
        <dbReference type="ARBA" id="ARBA00004756"/>
    </source>
</evidence>
<evidence type="ECO:0000256" key="8">
    <source>
        <dbReference type="ARBA" id="ARBA00049112"/>
    </source>
</evidence>
<feature type="domain" description="DAHP synthetase I/KDSA" evidence="9">
    <location>
        <begin position="5"/>
        <end position="272"/>
    </location>
</feature>
<dbReference type="InterPro" id="IPR006218">
    <property type="entry name" value="DAHP1/KDSA"/>
</dbReference>
<dbReference type="UniPathway" id="UPA00030"/>
<evidence type="ECO:0000256" key="1">
    <source>
        <dbReference type="ARBA" id="ARBA00004496"/>
    </source>
</evidence>
<dbReference type="GO" id="GO:0005737">
    <property type="term" value="C:cytoplasm"/>
    <property type="evidence" value="ECO:0007669"/>
    <property type="project" value="UniProtKB-SubCell"/>
</dbReference>
<dbReference type="Pfam" id="PF00793">
    <property type="entry name" value="DAHP_synth_1"/>
    <property type="match status" value="1"/>
</dbReference>
<organism evidence="10">
    <name type="scientific">candidate division WOR-3 bacterium</name>
    <dbReference type="NCBI Taxonomy" id="2052148"/>
    <lineage>
        <taxon>Bacteria</taxon>
        <taxon>Bacteria division WOR-3</taxon>
    </lineage>
</organism>
<dbReference type="Proteomes" id="UP000886110">
    <property type="component" value="Unassembled WGS sequence"/>
</dbReference>
<dbReference type="EC" id="2.5.1.55" evidence="5"/>
<name>A0A7C5DB34_UNCW3</name>
<dbReference type="SUPFAM" id="SSF51569">
    <property type="entry name" value="Aldolase"/>
    <property type="match status" value="1"/>
</dbReference>
<dbReference type="GO" id="GO:0008676">
    <property type="term" value="F:3-deoxy-8-phosphooctulonate synthase activity"/>
    <property type="evidence" value="ECO:0007669"/>
    <property type="project" value="UniProtKB-EC"/>
</dbReference>
<comment type="similarity">
    <text evidence="4">Belongs to the KdsA family.</text>
</comment>
<accession>A0A7C5DB34</accession>
<dbReference type="Gene3D" id="3.20.20.70">
    <property type="entry name" value="Aldolase class I"/>
    <property type="match status" value="1"/>
</dbReference>
<comment type="pathway">
    <text evidence="3">Carbohydrate biosynthesis; 3-deoxy-D-manno-octulosonate biosynthesis; 3-deoxy-D-manno-octulosonate from D-ribulose 5-phosphate: step 2/3.</text>
</comment>
<evidence type="ECO:0000256" key="5">
    <source>
        <dbReference type="ARBA" id="ARBA00012693"/>
    </source>
</evidence>
<evidence type="ECO:0000313" key="10">
    <source>
        <dbReference type="EMBL" id="HHE04961.1"/>
    </source>
</evidence>
<comment type="pathway">
    <text evidence="2">Bacterial outer membrane biogenesis; lipopolysaccharide biosynthesis.</text>
</comment>
<reference evidence="10" key="1">
    <citation type="journal article" date="2020" name="mSystems">
        <title>Genome- and Community-Level Interaction Insights into Carbon Utilization and Element Cycling Functions of Hydrothermarchaeota in Hydrothermal Sediment.</title>
        <authorList>
            <person name="Zhou Z."/>
            <person name="Liu Y."/>
            <person name="Xu W."/>
            <person name="Pan J."/>
            <person name="Luo Z.H."/>
            <person name="Li M."/>
        </authorList>
    </citation>
    <scope>NUCLEOTIDE SEQUENCE [LARGE SCALE GENOMIC DNA]</scope>
    <source>
        <strain evidence="10">HyVt-74</strain>
    </source>
</reference>
<keyword evidence="7 10" id="KW-0808">Transferase</keyword>
<dbReference type="InterPro" id="IPR006269">
    <property type="entry name" value="KDO8P_synthase"/>
</dbReference>
<sequence length="277" mass="30745">MQKKIKIRDDLYIGGGAPFVLISGPCVIESRDNVFLIAETLKKLSSELGIGFIFKASFLKDNRSSPENYMGPGIKEGLKILREVKESLDIPVLSDIHSVDQVEPAAEVLDVLQIPAFLSQQTSLLFAAGKTGKPINIKKSQFIPPEDVKNSISKVEYVGNKNIIVTERGTFFGYHRLIVDMRSFPIIRKTGYPVIFDITHSVRVYGIPSKDPRGGEREFIEPLGRAGVATGVNGVFIETHPEPSKALSDAASMYPLDKMKSFLIQLLRIHNLVKEYV</sequence>
<dbReference type="AlphaFoldDB" id="A0A7C5DB34"/>
<dbReference type="EMBL" id="DRTB01000206">
    <property type="protein sequence ID" value="HHE04961.1"/>
    <property type="molecule type" value="Genomic_DNA"/>
</dbReference>
<dbReference type="NCBIfam" id="TIGR01362">
    <property type="entry name" value="KDO8P_synth"/>
    <property type="match status" value="1"/>
</dbReference>
<gene>
    <name evidence="10" type="ORF">ENL19_02735</name>
</gene>
<protein>
    <recommendedName>
        <fullName evidence="5">3-deoxy-8-phosphooctulonate synthase</fullName>
        <ecNumber evidence="5">2.5.1.55</ecNumber>
    </recommendedName>
</protein>